<dbReference type="Pfam" id="PF00386">
    <property type="entry name" value="C1q"/>
    <property type="match status" value="1"/>
</dbReference>
<dbReference type="AlphaFoldDB" id="A0A8B6D6B0"/>
<protein>
    <recommendedName>
        <fullName evidence="1">C1q domain-containing protein</fullName>
    </recommendedName>
</protein>
<keyword evidence="3" id="KW-1185">Reference proteome</keyword>
<evidence type="ECO:0000313" key="2">
    <source>
        <dbReference type="EMBL" id="VDI13993.1"/>
    </source>
</evidence>
<proteinExistence type="predicted"/>
<feature type="domain" description="C1q" evidence="1">
    <location>
        <begin position="1"/>
        <end position="127"/>
    </location>
</feature>
<dbReference type="InterPro" id="IPR001073">
    <property type="entry name" value="C1q_dom"/>
</dbReference>
<dbReference type="Gene3D" id="2.60.120.40">
    <property type="match status" value="1"/>
</dbReference>
<dbReference type="SUPFAM" id="SSF49842">
    <property type="entry name" value="TNF-like"/>
    <property type="match status" value="1"/>
</dbReference>
<evidence type="ECO:0000313" key="3">
    <source>
        <dbReference type="Proteomes" id="UP000596742"/>
    </source>
</evidence>
<dbReference type="InterPro" id="IPR008983">
    <property type="entry name" value="Tumour_necrosis_fac-like_dom"/>
</dbReference>
<comment type="caution">
    <text evidence="2">The sequence shown here is derived from an EMBL/GenBank/DDBJ whole genome shotgun (WGS) entry which is preliminary data.</text>
</comment>
<dbReference type="Proteomes" id="UP000596742">
    <property type="component" value="Unassembled WGS sequence"/>
</dbReference>
<reference evidence="2" key="1">
    <citation type="submission" date="2018-11" db="EMBL/GenBank/DDBJ databases">
        <authorList>
            <person name="Alioto T."/>
            <person name="Alioto T."/>
        </authorList>
    </citation>
    <scope>NUCLEOTIDE SEQUENCE</scope>
</reference>
<sequence>MSKPITNPSSGRRLIFDVPTTNQGSGYNSHTGVFTSPKTGTYVFVLVVRLYSAIHSIQLMINNSVYGTTFHNAQNNDNTFSSAIIANVSKGDTVYVRTNSKYKGVVGYKILSRSYVGTGMTKLNATLYKYMDITGTRFFFKVVDDGCIPLMTDTTSPNWLGEGSKKTTVTYMGISKGIHNPTVFNVPANCMKL</sequence>
<accession>A0A8B6D6B0</accession>
<gene>
    <name evidence="2" type="ORF">MGAL_10B022479</name>
</gene>
<name>A0A8B6D6B0_MYTGA</name>
<dbReference type="SMART" id="SM00110">
    <property type="entry name" value="C1Q"/>
    <property type="match status" value="1"/>
</dbReference>
<dbReference type="PRINTS" id="PR00007">
    <property type="entry name" value="COMPLEMNTC1Q"/>
</dbReference>
<evidence type="ECO:0000259" key="1">
    <source>
        <dbReference type="PROSITE" id="PS50871"/>
    </source>
</evidence>
<dbReference type="EMBL" id="UYJE01002824">
    <property type="protein sequence ID" value="VDI13993.1"/>
    <property type="molecule type" value="Genomic_DNA"/>
</dbReference>
<dbReference type="PROSITE" id="PS50871">
    <property type="entry name" value="C1Q"/>
    <property type="match status" value="1"/>
</dbReference>
<dbReference type="OrthoDB" id="6084362at2759"/>
<organism evidence="2 3">
    <name type="scientific">Mytilus galloprovincialis</name>
    <name type="common">Mediterranean mussel</name>
    <dbReference type="NCBI Taxonomy" id="29158"/>
    <lineage>
        <taxon>Eukaryota</taxon>
        <taxon>Metazoa</taxon>
        <taxon>Spiralia</taxon>
        <taxon>Lophotrochozoa</taxon>
        <taxon>Mollusca</taxon>
        <taxon>Bivalvia</taxon>
        <taxon>Autobranchia</taxon>
        <taxon>Pteriomorphia</taxon>
        <taxon>Mytilida</taxon>
        <taxon>Mytiloidea</taxon>
        <taxon>Mytilidae</taxon>
        <taxon>Mytilinae</taxon>
        <taxon>Mytilus</taxon>
    </lineage>
</organism>